<comment type="similarity">
    <text evidence="1">Belongs to the eukaryotic ribosomal protein eL6 family.</text>
</comment>
<reference evidence="8" key="1">
    <citation type="submission" date="2014-08" db="EMBL/GenBank/DDBJ databases">
        <authorList>
            <person name="Murali S."/>
            <person name="Richards S."/>
            <person name="Bandaranaike D."/>
            <person name="Bellair M."/>
            <person name="Blankenburg K."/>
            <person name="Chao H."/>
            <person name="Dinh H."/>
            <person name="Doddapaneni H."/>
            <person name="Dugan-Rocha S."/>
            <person name="Elkadiri S."/>
            <person name="Gnanaolivu R."/>
            <person name="Hughes D."/>
            <person name="Lee S."/>
            <person name="Li M."/>
            <person name="Ming W."/>
            <person name="Munidasa M."/>
            <person name="Muniz J."/>
            <person name="Nguyen L."/>
            <person name="Osuji N."/>
            <person name="Pu L.-L."/>
            <person name="Puazo M."/>
            <person name="Skinner E."/>
            <person name="Qu C."/>
            <person name="Quiroz J."/>
            <person name="Raj R."/>
            <person name="Weissenberger G."/>
            <person name="Xin Y."/>
            <person name="Zou X."/>
            <person name="Han Y."/>
            <person name="Worley K."/>
            <person name="Muzny D."/>
            <person name="Gibbs R."/>
        </authorList>
    </citation>
    <scope>NUCLEOTIDE SEQUENCE</scope>
    <source>
        <strain evidence="8">HAZT.00-mixed</strain>
        <tissue evidence="8">Whole organism</tissue>
    </source>
</reference>
<evidence type="ECO:0000256" key="2">
    <source>
        <dbReference type="ARBA" id="ARBA00022980"/>
    </source>
</evidence>
<evidence type="ECO:0000256" key="6">
    <source>
        <dbReference type="ARBA" id="ARBA00046388"/>
    </source>
</evidence>
<dbReference type="Gene3D" id="2.30.30.30">
    <property type="match status" value="1"/>
</dbReference>
<dbReference type="EMBL" id="JQDR03009706">
    <property type="protein sequence ID" value="KAA0195348.1"/>
    <property type="molecule type" value="Genomic_DNA"/>
</dbReference>
<evidence type="ECO:0000256" key="1">
    <source>
        <dbReference type="ARBA" id="ARBA00010592"/>
    </source>
</evidence>
<reference evidence="8" key="2">
    <citation type="journal article" date="2018" name="Environ. Sci. Technol.">
        <title>The Toxicogenome of Hyalella azteca: A Model for Sediment Ecotoxicology and Evolutionary Toxicology.</title>
        <authorList>
            <person name="Poynton H.C."/>
            <person name="Hasenbein S."/>
            <person name="Benoit J.B."/>
            <person name="Sepulveda M.S."/>
            <person name="Poelchau M.F."/>
            <person name="Hughes D.S.T."/>
            <person name="Murali S.C."/>
            <person name="Chen S."/>
            <person name="Glastad K.M."/>
            <person name="Goodisman M.A.D."/>
            <person name="Werren J.H."/>
            <person name="Vineis J.H."/>
            <person name="Bowen J.L."/>
            <person name="Friedrich M."/>
            <person name="Jones J."/>
            <person name="Robertson H.M."/>
            <person name="Feyereisen R."/>
            <person name="Mechler-Hickson A."/>
            <person name="Mathers N."/>
            <person name="Lee C.E."/>
            <person name="Colbourne J.K."/>
            <person name="Biales A."/>
            <person name="Johnston J.S."/>
            <person name="Wellborn G.A."/>
            <person name="Rosendale A.J."/>
            <person name="Cridge A.G."/>
            <person name="Munoz-Torres M.C."/>
            <person name="Bain P.A."/>
            <person name="Manny A.R."/>
            <person name="Major K.M."/>
            <person name="Lambert F.N."/>
            <person name="Vulpe C.D."/>
            <person name="Tuck P."/>
            <person name="Blalock B.J."/>
            <person name="Lin Y.Y."/>
            <person name="Smith M.E."/>
            <person name="Ochoa-Acuna H."/>
            <person name="Chen M.M."/>
            <person name="Childers C.P."/>
            <person name="Qu J."/>
            <person name="Dugan S."/>
            <person name="Lee S.L."/>
            <person name="Chao H."/>
            <person name="Dinh H."/>
            <person name="Han Y."/>
            <person name="Doddapaneni H."/>
            <person name="Worley K.C."/>
            <person name="Muzny D.M."/>
            <person name="Gibbs R.A."/>
            <person name="Richards S."/>
        </authorList>
    </citation>
    <scope>NUCLEOTIDE SEQUENCE</scope>
    <source>
        <strain evidence="8">HAZT.00-mixed</strain>
        <tissue evidence="8">Whole organism</tissue>
    </source>
</reference>
<dbReference type="GO" id="GO:0003723">
    <property type="term" value="F:RNA binding"/>
    <property type="evidence" value="ECO:0007669"/>
    <property type="project" value="TreeGrafter"/>
</dbReference>
<comment type="subunit">
    <text evidence="6">Component of the large ribosomal subunit. May bind IPO9 with low affinity.</text>
</comment>
<gene>
    <name evidence="8" type="ORF">HAZT_HAZT003511</name>
</gene>
<feature type="region of interest" description="Disordered" evidence="7">
    <location>
        <begin position="262"/>
        <end position="281"/>
    </location>
</feature>
<dbReference type="Pfam" id="PF01159">
    <property type="entry name" value="Ribosomal_L6e"/>
    <property type="match status" value="1"/>
</dbReference>
<dbReference type="PANTHER" id="PTHR10715:SF0">
    <property type="entry name" value="LARGE RIBOSOMAL SUBUNIT PROTEIN EL6"/>
    <property type="match status" value="1"/>
</dbReference>
<dbReference type="InterPro" id="IPR014722">
    <property type="entry name" value="Rib_uL2_dom2"/>
</dbReference>
<dbReference type="GO" id="GO:0002181">
    <property type="term" value="P:cytoplasmic translation"/>
    <property type="evidence" value="ECO:0007669"/>
    <property type="project" value="TreeGrafter"/>
</dbReference>
<evidence type="ECO:0000256" key="4">
    <source>
        <dbReference type="ARBA" id="ARBA00035233"/>
    </source>
</evidence>
<dbReference type="CDD" id="cd13156">
    <property type="entry name" value="KOW_RPL6"/>
    <property type="match status" value="1"/>
</dbReference>
<proteinExistence type="inferred from homology"/>
<dbReference type="InterPro" id="IPR008991">
    <property type="entry name" value="Translation_prot_SH3-like_sf"/>
</dbReference>
<evidence type="ECO:0000256" key="3">
    <source>
        <dbReference type="ARBA" id="ARBA00023274"/>
    </source>
</evidence>
<organism evidence="8">
    <name type="scientific">Hyalella azteca</name>
    <name type="common">Amphipod</name>
    <dbReference type="NCBI Taxonomy" id="294128"/>
    <lineage>
        <taxon>Eukaryota</taxon>
        <taxon>Metazoa</taxon>
        <taxon>Ecdysozoa</taxon>
        <taxon>Arthropoda</taxon>
        <taxon>Crustacea</taxon>
        <taxon>Multicrustacea</taxon>
        <taxon>Malacostraca</taxon>
        <taxon>Eumalacostraca</taxon>
        <taxon>Peracarida</taxon>
        <taxon>Amphipoda</taxon>
        <taxon>Senticaudata</taxon>
        <taxon>Talitrida</taxon>
        <taxon>Talitroidea</taxon>
        <taxon>Hyalellidae</taxon>
        <taxon>Hyalella</taxon>
    </lineage>
</organism>
<protein>
    <recommendedName>
        <fullName evidence="4">Large ribosomal subunit protein eL6</fullName>
    </recommendedName>
    <alternativeName>
        <fullName evidence="5">60S ribosomal protein L6</fullName>
    </alternativeName>
</protein>
<keyword evidence="2" id="KW-0689">Ribosomal protein</keyword>
<dbReference type="SUPFAM" id="SSF50104">
    <property type="entry name" value="Translation proteins SH3-like domain"/>
    <property type="match status" value="1"/>
</dbReference>
<reference evidence="8" key="3">
    <citation type="submission" date="2019-06" db="EMBL/GenBank/DDBJ databases">
        <authorList>
            <person name="Poynton C."/>
            <person name="Hasenbein S."/>
            <person name="Benoit J.B."/>
            <person name="Sepulveda M.S."/>
            <person name="Poelchau M.F."/>
            <person name="Murali S.C."/>
            <person name="Chen S."/>
            <person name="Glastad K.M."/>
            <person name="Werren J.H."/>
            <person name="Vineis J.H."/>
            <person name="Bowen J.L."/>
            <person name="Friedrich M."/>
            <person name="Jones J."/>
            <person name="Robertson H.M."/>
            <person name="Feyereisen R."/>
            <person name="Mechler-Hickson A."/>
            <person name="Mathers N."/>
            <person name="Lee C.E."/>
            <person name="Colbourne J.K."/>
            <person name="Biales A."/>
            <person name="Johnston J.S."/>
            <person name="Wellborn G.A."/>
            <person name="Rosendale A.J."/>
            <person name="Cridge A.G."/>
            <person name="Munoz-Torres M.C."/>
            <person name="Bain P.A."/>
            <person name="Manny A.R."/>
            <person name="Major K.M."/>
            <person name="Lambert F.N."/>
            <person name="Vulpe C.D."/>
            <person name="Tuck P."/>
            <person name="Blalock B.J."/>
            <person name="Lin Y.-Y."/>
            <person name="Smith M.E."/>
            <person name="Ochoa-Acuna H."/>
            <person name="Chen M.-J.M."/>
            <person name="Childers C.P."/>
            <person name="Qu J."/>
            <person name="Dugan S."/>
            <person name="Lee S.L."/>
            <person name="Chao H."/>
            <person name="Dinh H."/>
            <person name="Han Y."/>
            <person name="Doddapaneni H."/>
            <person name="Worley K.C."/>
            <person name="Muzny D.M."/>
            <person name="Gibbs R.A."/>
            <person name="Richards S."/>
        </authorList>
    </citation>
    <scope>NUCLEOTIDE SEQUENCE</scope>
    <source>
        <strain evidence="8">HAZT.00-mixed</strain>
        <tissue evidence="8">Whole organism</tissue>
    </source>
</reference>
<dbReference type="GO" id="GO:0000027">
    <property type="term" value="P:ribosomal large subunit assembly"/>
    <property type="evidence" value="ECO:0007669"/>
    <property type="project" value="TreeGrafter"/>
</dbReference>
<comment type="caution">
    <text evidence="8">The sequence shown here is derived from an EMBL/GenBank/DDBJ whole genome shotgun (WGS) entry which is preliminary data.</text>
</comment>
<name>A0A6A0H2M8_HYAAZ</name>
<dbReference type="InterPro" id="IPR041997">
    <property type="entry name" value="Ribosomal_eL6_KOW"/>
</dbReference>
<evidence type="ECO:0000256" key="5">
    <source>
        <dbReference type="ARBA" id="ARBA00035351"/>
    </source>
</evidence>
<accession>A0A6A0H2M8</accession>
<dbReference type="GO" id="GO:0003735">
    <property type="term" value="F:structural constituent of ribosome"/>
    <property type="evidence" value="ECO:0007669"/>
    <property type="project" value="InterPro"/>
</dbReference>
<dbReference type="Proteomes" id="UP000711488">
    <property type="component" value="Unassembled WGS sequence"/>
</dbReference>
<dbReference type="GO" id="GO:0022625">
    <property type="term" value="C:cytosolic large ribosomal subunit"/>
    <property type="evidence" value="ECO:0007669"/>
    <property type="project" value="TreeGrafter"/>
</dbReference>
<dbReference type="InterPro" id="IPR000915">
    <property type="entry name" value="60S_ribosomal_eL6"/>
</dbReference>
<dbReference type="AlphaFoldDB" id="A0A6A0H2M8"/>
<dbReference type="PANTHER" id="PTHR10715">
    <property type="entry name" value="60S RIBOSOMAL PROTEIN L6"/>
    <property type="match status" value="1"/>
</dbReference>
<evidence type="ECO:0000313" key="8">
    <source>
        <dbReference type="EMBL" id="KAA0195348.1"/>
    </source>
</evidence>
<sequence>MVTKIRRRALKKMRKGLRLSKKELPKKLIKGLPKEEIEKKGAAATYAKLNGAPPAIKRDLNRAKKRIQVFKRKGGTVQFVKQIRAIRNRLNDRSRKIRMRAKTHRIMAVRAKTLALAQKNAKEGETVTMKEAMKVKRPHRYRVVKMRHVYETQLNMRRMASKNYFKPKVMRTRGNLKLRNSLKPGTVCILLAGRYKCKRVVFLKQLKKTGLCLVTGPYAVNGVPMRRICHKYLIATSVRLDMKDVKMPKHITDSYFTAQKGARKAKKTSKKGPTPQRVADQKSIDRQLLAAIKARKDKKVLTKYLKSEFGLRGKRFIHNMKF</sequence>
<evidence type="ECO:0000256" key="7">
    <source>
        <dbReference type="SAM" id="MobiDB-lite"/>
    </source>
</evidence>
<keyword evidence="3" id="KW-0687">Ribonucleoprotein</keyword>